<evidence type="ECO:0000259" key="3">
    <source>
        <dbReference type="PROSITE" id="PS50918"/>
    </source>
</evidence>
<dbReference type="GO" id="GO:0004842">
    <property type="term" value="F:ubiquitin-protein transferase activity"/>
    <property type="evidence" value="ECO:0007669"/>
    <property type="project" value="InterPro"/>
</dbReference>
<feature type="domain" description="VWFA" evidence="2">
    <location>
        <begin position="395"/>
        <end position="614"/>
    </location>
</feature>
<dbReference type="SUPFAM" id="SSF53300">
    <property type="entry name" value="vWA-like"/>
    <property type="match status" value="1"/>
</dbReference>
<sequence length="873" mass="97228">MMSDQVRNYNDFRSYPSRDRGLQNGDTAIPNWGSELETLSSQLEELRRSQNDQYGIVYQGLEQLTMKTDQLMSEMQQIKSILQNVVPTIQGSTAVLSQATMIPSVLHSQKVVQKQLSQENPSNQESWETVHSKLSEEIISTLQSKGISKYQWTSAGHLQQSTEQSLPHEDEHYRGYLDPISPQQASVRTDFPPGINFGSRFPDHRRDLYPGSTSEPIDVSQLKRGRHTSQEDDNRVSFFSKFTSSGMQTQQNNKTAASSTYQNDHGMDDNRRDPESHLGNPRPKRVEYGKLGNRLYLRGGELPVLSNQNQTNHGGKSVDLIPIVHKSTKPKESSLPNQSQPMRRIEDEVVSDEEEVSDVDEDEEDPVDESEIKNLVKEEALKAKSCTDTKSQGLDTVLCIDCSHSMKGNVFSQLTQGIIEFTDGLEKAAIDHGLEENLALVCFGKKNSILQHLTNDFGKVLDVIENIIPDGPSPLRLGLMLASTEITVRGGNLKMSHLTTKPRIILISDGIATDEKILTGPDSNETNKKVCDQVLKAVRNIATIVDSITCIPVGSCDFALLNAIADAGHGKIASIEEMGRLSRFFRKQYVANDVIKKSDRSSATLSQDQLKRQILELGVVDEFDETDIVDIISILRSNFPKRLVDSGPVIITPPHTLQNTPPEPIKVGNRVRRTSEWNANTEGLSDVGTVVVVKKTGSITVHWDTEVQTKCRYGADGVHEVRIVEEPRIVAANEQIAVGVLVKRGPSWRWGDQDGGEGNLGTVIAISDKGQVNVAWSGGQQGNYRYGYSGKYDLEICSPDVASKGPIWELQNTKGTWEQFPEYSLQSIEEAFNGNNNGTMLLTVEKKMYRLVFSSMEARDLSNQQSFKIRRKV</sequence>
<dbReference type="InterPro" id="IPR010606">
    <property type="entry name" value="Mib_Herc2"/>
</dbReference>
<dbReference type="InterPro" id="IPR037252">
    <property type="entry name" value="Mib_Herc2_sf"/>
</dbReference>
<dbReference type="Gene3D" id="3.40.50.410">
    <property type="entry name" value="von Willebrand factor, type A domain"/>
    <property type="match status" value="1"/>
</dbReference>
<reference evidence="5" key="2">
    <citation type="journal article" date="2021" name="Genome Biol. Evol.">
        <title>Developing a high-quality reference genome for a parasitic bivalve with doubly uniparental inheritance (Bivalvia: Unionida).</title>
        <authorList>
            <person name="Smith C.H."/>
        </authorList>
    </citation>
    <scope>NUCLEOTIDE SEQUENCE</scope>
    <source>
        <strain evidence="5">CHS0354</strain>
        <tissue evidence="5">Mantle</tissue>
    </source>
</reference>
<feature type="domain" description="MIB/HERC2" evidence="4">
    <location>
        <begin position="728"/>
        <end position="800"/>
    </location>
</feature>
<evidence type="ECO:0000313" key="6">
    <source>
        <dbReference type="Proteomes" id="UP001195483"/>
    </source>
</evidence>
<dbReference type="InterPro" id="IPR037197">
    <property type="entry name" value="WWE_dom_sf"/>
</dbReference>
<evidence type="ECO:0000259" key="2">
    <source>
        <dbReference type="PROSITE" id="PS50234"/>
    </source>
</evidence>
<dbReference type="InterPro" id="IPR004170">
    <property type="entry name" value="WWE_dom"/>
</dbReference>
<dbReference type="PANTHER" id="PTHR24202:SF4">
    <property type="entry name" value="E3 UBIQUITIN-PROTEIN LIGASE MIB2-RELATED"/>
    <property type="match status" value="1"/>
</dbReference>
<dbReference type="SUPFAM" id="SSF117839">
    <property type="entry name" value="WWE domain"/>
    <property type="match status" value="1"/>
</dbReference>
<feature type="region of interest" description="Disordered" evidence="1">
    <location>
        <begin position="160"/>
        <end position="287"/>
    </location>
</feature>
<feature type="compositionally biased region" description="Acidic residues" evidence="1">
    <location>
        <begin position="348"/>
        <end position="369"/>
    </location>
</feature>
<reference evidence="5" key="1">
    <citation type="journal article" date="2021" name="Genome Biol. Evol.">
        <title>A High-Quality Reference Genome for a Parasitic Bivalve with Doubly Uniparental Inheritance (Bivalvia: Unionida).</title>
        <authorList>
            <person name="Smith C.H."/>
        </authorList>
    </citation>
    <scope>NUCLEOTIDE SEQUENCE</scope>
    <source>
        <strain evidence="5">CHS0354</strain>
    </source>
</reference>
<dbReference type="AlphaFoldDB" id="A0AAE0TIR2"/>
<reference evidence="5" key="3">
    <citation type="submission" date="2023-05" db="EMBL/GenBank/DDBJ databases">
        <authorList>
            <person name="Smith C.H."/>
        </authorList>
    </citation>
    <scope>NUCLEOTIDE SEQUENCE</scope>
    <source>
        <strain evidence="5">CHS0354</strain>
        <tissue evidence="5">Mantle</tissue>
    </source>
</reference>
<dbReference type="Gene3D" id="2.30.30.40">
    <property type="entry name" value="SH3 Domains"/>
    <property type="match status" value="2"/>
</dbReference>
<dbReference type="Pfam" id="PF02825">
    <property type="entry name" value="WWE"/>
    <property type="match status" value="1"/>
</dbReference>
<feature type="compositionally biased region" description="Basic and acidic residues" evidence="1">
    <location>
        <begin position="265"/>
        <end position="276"/>
    </location>
</feature>
<dbReference type="InterPro" id="IPR036465">
    <property type="entry name" value="vWFA_dom_sf"/>
</dbReference>
<evidence type="ECO:0008006" key="7">
    <source>
        <dbReference type="Google" id="ProtNLM"/>
    </source>
</evidence>
<dbReference type="GO" id="GO:0005737">
    <property type="term" value="C:cytoplasm"/>
    <property type="evidence" value="ECO:0007669"/>
    <property type="project" value="TreeGrafter"/>
</dbReference>
<evidence type="ECO:0000259" key="4">
    <source>
        <dbReference type="PROSITE" id="PS51416"/>
    </source>
</evidence>
<protein>
    <recommendedName>
        <fullName evidence="7">VWFA domain-containing protein</fullName>
    </recommendedName>
</protein>
<feature type="compositionally biased region" description="Basic and acidic residues" evidence="1">
    <location>
        <begin position="166"/>
        <end position="175"/>
    </location>
</feature>
<dbReference type="InterPro" id="IPR002035">
    <property type="entry name" value="VWF_A"/>
</dbReference>
<feature type="region of interest" description="Disordered" evidence="1">
    <location>
        <begin position="1"/>
        <end position="29"/>
    </location>
</feature>
<dbReference type="GO" id="GO:0016567">
    <property type="term" value="P:protein ubiquitination"/>
    <property type="evidence" value="ECO:0007669"/>
    <property type="project" value="InterPro"/>
</dbReference>
<dbReference type="PROSITE" id="PS50918">
    <property type="entry name" value="WWE"/>
    <property type="match status" value="1"/>
</dbReference>
<feature type="compositionally biased region" description="Polar residues" evidence="1">
    <location>
        <begin position="240"/>
        <end position="263"/>
    </location>
</feature>
<dbReference type="GO" id="GO:0046872">
    <property type="term" value="F:metal ion binding"/>
    <property type="evidence" value="ECO:0007669"/>
    <property type="project" value="InterPro"/>
</dbReference>
<gene>
    <name evidence="5" type="ORF">CHS0354_030038</name>
</gene>
<dbReference type="PROSITE" id="PS50234">
    <property type="entry name" value="VWFA"/>
    <property type="match status" value="1"/>
</dbReference>
<dbReference type="Proteomes" id="UP001195483">
    <property type="component" value="Unassembled WGS sequence"/>
</dbReference>
<evidence type="ECO:0000313" key="5">
    <source>
        <dbReference type="EMBL" id="KAK3611082.1"/>
    </source>
</evidence>
<dbReference type="Gene3D" id="3.30.720.50">
    <property type="match status" value="1"/>
</dbReference>
<dbReference type="Pfam" id="PF06701">
    <property type="entry name" value="MIB_HERC2"/>
    <property type="match status" value="1"/>
</dbReference>
<dbReference type="Pfam" id="PF13519">
    <property type="entry name" value="VWA_2"/>
    <property type="match status" value="1"/>
</dbReference>
<comment type="caution">
    <text evidence="5">The sequence shown here is derived from an EMBL/GenBank/DDBJ whole genome shotgun (WGS) entry which is preliminary data.</text>
</comment>
<dbReference type="CDD" id="cd00198">
    <property type="entry name" value="vWFA"/>
    <property type="match status" value="1"/>
</dbReference>
<dbReference type="EMBL" id="JAEAOA010001793">
    <property type="protein sequence ID" value="KAK3611082.1"/>
    <property type="molecule type" value="Genomic_DNA"/>
</dbReference>
<proteinExistence type="predicted"/>
<accession>A0AAE0TIR2</accession>
<keyword evidence="6" id="KW-1185">Reference proteome</keyword>
<dbReference type="PROSITE" id="PS51416">
    <property type="entry name" value="MIB_HERC2"/>
    <property type="match status" value="1"/>
</dbReference>
<dbReference type="SMART" id="SM00327">
    <property type="entry name" value="VWA"/>
    <property type="match status" value="1"/>
</dbReference>
<dbReference type="SUPFAM" id="SSF159034">
    <property type="entry name" value="Mib/herc2 domain-like"/>
    <property type="match status" value="2"/>
</dbReference>
<evidence type="ECO:0000256" key="1">
    <source>
        <dbReference type="SAM" id="MobiDB-lite"/>
    </source>
</evidence>
<feature type="domain" description="WWE" evidence="3">
    <location>
        <begin position="793"/>
        <end position="871"/>
    </location>
</feature>
<dbReference type="PANTHER" id="PTHR24202">
    <property type="entry name" value="E3 UBIQUITIN-PROTEIN LIGASE MIB2"/>
    <property type="match status" value="1"/>
</dbReference>
<name>A0AAE0TIR2_9BIVA</name>
<organism evidence="5 6">
    <name type="scientific">Potamilus streckersoni</name>
    <dbReference type="NCBI Taxonomy" id="2493646"/>
    <lineage>
        <taxon>Eukaryota</taxon>
        <taxon>Metazoa</taxon>
        <taxon>Spiralia</taxon>
        <taxon>Lophotrochozoa</taxon>
        <taxon>Mollusca</taxon>
        <taxon>Bivalvia</taxon>
        <taxon>Autobranchia</taxon>
        <taxon>Heteroconchia</taxon>
        <taxon>Palaeoheterodonta</taxon>
        <taxon>Unionida</taxon>
        <taxon>Unionoidea</taxon>
        <taxon>Unionidae</taxon>
        <taxon>Ambleminae</taxon>
        <taxon>Lampsilini</taxon>
        <taxon>Potamilus</taxon>
    </lineage>
</organism>
<feature type="region of interest" description="Disordered" evidence="1">
    <location>
        <begin position="327"/>
        <end position="369"/>
    </location>
</feature>